<dbReference type="GO" id="GO:0046872">
    <property type="term" value="F:metal ion binding"/>
    <property type="evidence" value="ECO:0007669"/>
    <property type="project" value="UniProtKB-KW"/>
</dbReference>
<dbReference type="Pfam" id="PF00596">
    <property type="entry name" value="Aldolase_II"/>
    <property type="match status" value="1"/>
</dbReference>
<evidence type="ECO:0000313" key="5">
    <source>
        <dbReference type="Proteomes" id="UP000003678"/>
    </source>
</evidence>
<dbReference type="Proteomes" id="UP000003678">
    <property type="component" value="Unassembled WGS sequence"/>
</dbReference>
<dbReference type="SMART" id="SM01007">
    <property type="entry name" value="Aldolase_II"/>
    <property type="match status" value="1"/>
</dbReference>
<dbReference type="SUPFAM" id="SSF53639">
    <property type="entry name" value="AraD/HMP-PK domain-like"/>
    <property type="match status" value="1"/>
</dbReference>
<dbReference type="Gene3D" id="3.40.225.10">
    <property type="entry name" value="Class II aldolase/adducin N-terminal domain"/>
    <property type="match status" value="1"/>
</dbReference>
<dbReference type="PANTHER" id="PTHR22789:SF0">
    <property type="entry name" value="3-OXO-TETRONATE 4-PHOSPHATE DECARBOXYLASE-RELATED"/>
    <property type="match status" value="1"/>
</dbReference>
<dbReference type="InterPro" id="IPR001303">
    <property type="entry name" value="Aldolase_II/adducin_N"/>
</dbReference>
<dbReference type="PANTHER" id="PTHR22789">
    <property type="entry name" value="FUCULOSE PHOSPHATE ALDOLASE"/>
    <property type="match status" value="1"/>
</dbReference>
<proteinExistence type="predicted"/>
<evidence type="ECO:0000256" key="2">
    <source>
        <dbReference type="ARBA" id="ARBA00023239"/>
    </source>
</evidence>
<dbReference type="InterPro" id="IPR050197">
    <property type="entry name" value="Aldolase_class_II_sugar_metab"/>
</dbReference>
<protein>
    <submittedName>
        <fullName evidence="4">L-fuculose phosphate aldolase</fullName>
    </submittedName>
</protein>
<dbReference type="InterPro" id="IPR036409">
    <property type="entry name" value="Aldolase_II/adducin_N_sf"/>
</dbReference>
<accession>C0GB52</accession>
<evidence type="ECO:0000256" key="1">
    <source>
        <dbReference type="ARBA" id="ARBA00022723"/>
    </source>
</evidence>
<comment type="caution">
    <text evidence="4">The sequence shown here is derived from an EMBL/GenBank/DDBJ whole genome shotgun (WGS) entry which is preliminary data.</text>
</comment>
<dbReference type="GO" id="GO:0005829">
    <property type="term" value="C:cytosol"/>
    <property type="evidence" value="ECO:0007669"/>
    <property type="project" value="TreeGrafter"/>
</dbReference>
<evidence type="ECO:0000313" key="4">
    <source>
        <dbReference type="EMBL" id="EEH13070.1"/>
    </source>
</evidence>
<reference evidence="4 5" key="1">
    <citation type="submission" date="2009-03" db="EMBL/GenBank/DDBJ databases">
        <authorList>
            <person name="Setubal J.C."/>
            <person name="Boyle S."/>
            <person name="Crasta O.R."/>
            <person name="Gillespie J.J."/>
            <person name="Kenyon R.W."/>
            <person name="Lu J."/>
            <person name="Mane S."/>
            <person name="Nagrani S."/>
            <person name="Shallom J.M."/>
            <person name="Shallom S."/>
            <person name="Shukla M."/>
            <person name="Snyder E.E."/>
            <person name="Sobral B.W."/>
            <person name="Wattam A.R."/>
            <person name="Will R."/>
            <person name="Williams K."/>
            <person name="Yoo H."/>
            <person name="Bruce D.H."/>
            <person name="Detter C."/>
            <person name="Munk C."/>
            <person name="Brettin T.S."/>
            <person name="Ficht T."/>
        </authorList>
    </citation>
    <scope>NUCLEOTIDE SEQUENCE [LARGE SCALE GENOMIC DNA]</scope>
    <source>
        <strain evidence="4 5">Cudo</strain>
    </source>
</reference>
<evidence type="ECO:0000259" key="3">
    <source>
        <dbReference type="SMART" id="SM01007"/>
    </source>
</evidence>
<gene>
    <name evidence="4" type="ORF">BCETI_7000544</name>
</gene>
<feature type="domain" description="Class II aldolase/adducin N-terminal" evidence="3">
    <location>
        <begin position="56"/>
        <end position="229"/>
    </location>
</feature>
<keyword evidence="2" id="KW-0456">Lyase</keyword>
<dbReference type="AlphaFoldDB" id="C0GB52"/>
<name>C0GB52_9HYPH</name>
<sequence>MISLRRRFHTFLDALSTAVLPAYLPKPETGFGKTYVKTNGECKMQMNCDSALLARQSIVDAMRSFEEKGFNHGSSGNISVREGGHIWVTPTGATSTMDPQDMSLVSLEGEHLAGKIPSSEWLIHTEIMRAHPEAGAVVHSHADACVALSCLRKPLPPFHYMIASFGGSEVPCASYRVFGSDALAYEVVRAMGHHRACLMASHGMVVWGRDLAHARLLAEKLETLARQYILACQIGTPALLSDVELTEVRERYGFYGSQPMPR</sequence>
<dbReference type="GO" id="GO:0019323">
    <property type="term" value="P:pentose catabolic process"/>
    <property type="evidence" value="ECO:0007669"/>
    <property type="project" value="TreeGrafter"/>
</dbReference>
<dbReference type="EMBL" id="ACJD01000007">
    <property type="protein sequence ID" value="EEH13070.1"/>
    <property type="molecule type" value="Genomic_DNA"/>
</dbReference>
<organism evidence="4 5">
    <name type="scientific">Brucella ceti str. Cudo</name>
    <dbReference type="NCBI Taxonomy" id="595497"/>
    <lineage>
        <taxon>Bacteria</taxon>
        <taxon>Pseudomonadati</taxon>
        <taxon>Pseudomonadota</taxon>
        <taxon>Alphaproteobacteria</taxon>
        <taxon>Hyphomicrobiales</taxon>
        <taxon>Brucellaceae</taxon>
        <taxon>Brucella/Ochrobactrum group</taxon>
        <taxon>Brucella</taxon>
    </lineage>
</organism>
<keyword evidence="1" id="KW-0479">Metal-binding</keyword>
<dbReference type="GO" id="GO:0016832">
    <property type="term" value="F:aldehyde-lyase activity"/>
    <property type="evidence" value="ECO:0007669"/>
    <property type="project" value="TreeGrafter"/>
</dbReference>